<reference evidence="6" key="1">
    <citation type="submission" date="2016-06" db="EMBL/GenBank/DDBJ databases">
        <title>Draft genome sequence of Desulfoplanes formicivorans strain Pf12B.</title>
        <authorList>
            <person name="Watanabe M."/>
            <person name="Kojima H."/>
            <person name="Fukui M."/>
        </authorList>
    </citation>
    <scope>NUCLEOTIDE SEQUENCE [LARGE SCALE GENOMIC DNA]</scope>
    <source>
        <strain evidence="6">Pf12B</strain>
    </source>
</reference>
<dbReference type="PANTHER" id="PTHR30035">
    <property type="entry name" value="LIPOPROTEIN VACJ-RELATED"/>
    <property type="match status" value="1"/>
</dbReference>
<evidence type="ECO:0000256" key="3">
    <source>
        <dbReference type="SAM" id="MobiDB-lite"/>
    </source>
</evidence>
<proteinExistence type="inferred from homology"/>
<keyword evidence="6" id="KW-1185">Reference proteome</keyword>
<dbReference type="InterPro" id="IPR007428">
    <property type="entry name" value="MlaA"/>
</dbReference>
<evidence type="ECO:0000256" key="1">
    <source>
        <dbReference type="ARBA" id="ARBA00010634"/>
    </source>
</evidence>
<dbReference type="Proteomes" id="UP000095200">
    <property type="component" value="Unassembled WGS sequence"/>
</dbReference>
<dbReference type="EMBL" id="BDFE01000015">
    <property type="protein sequence ID" value="GAU08696.1"/>
    <property type="molecule type" value="Genomic_DNA"/>
</dbReference>
<feature type="signal peptide" evidence="4">
    <location>
        <begin position="1"/>
        <end position="41"/>
    </location>
</feature>
<dbReference type="OrthoDB" id="9785326at2"/>
<dbReference type="STRING" id="1592317.DPF_1412"/>
<evidence type="ECO:0000256" key="2">
    <source>
        <dbReference type="ARBA" id="ARBA00022729"/>
    </source>
</evidence>
<evidence type="ECO:0000256" key="4">
    <source>
        <dbReference type="SAM" id="SignalP"/>
    </source>
</evidence>
<comment type="similarity">
    <text evidence="1">Belongs to the MlaA family.</text>
</comment>
<dbReference type="GO" id="GO:0016020">
    <property type="term" value="C:membrane"/>
    <property type="evidence" value="ECO:0007669"/>
    <property type="project" value="InterPro"/>
</dbReference>
<dbReference type="GO" id="GO:0120010">
    <property type="term" value="P:intermembrane phospholipid transfer"/>
    <property type="evidence" value="ECO:0007669"/>
    <property type="project" value="TreeGrafter"/>
</dbReference>
<dbReference type="Pfam" id="PF04333">
    <property type="entry name" value="MlaA"/>
    <property type="match status" value="1"/>
</dbReference>
<dbReference type="PRINTS" id="PR01805">
    <property type="entry name" value="VACJLIPOPROT"/>
</dbReference>
<accession>A0A194AHZ6</accession>
<feature type="region of interest" description="Disordered" evidence="3">
    <location>
        <begin position="54"/>
        <end position="75"/>
    </location>
</feature>
<keyword evidence="2 4" id="KW-0732">Signal</keyword>
<evidence type="ECO:0008006" key="7">
    <source>
        <dbReference type="Google" id="ProtNLM"/>
    </source>
</evidence>
<organism evidence="5 6">
    <name type="scientific">Desulfoplanes formicivorans</name>
    <dbReference type="NCBI Taxonomy" id="1592317"/>
    <lineage>
        <taxon>Bacteria</taxon>
        <taxon>Pseudomonadati</taxon>
        <taxon>Thermodesulfobacteriota</taxon>
        <taxon>Desulfovibrionia</taxon>
        <taxon>Desulfovibrionales</taxon>
        <taxon>Desulfoplanaceae</taxon>
        <taxon>Desulfoplanes</taxon>
    </lineage>
</organism>
<dbReference type="PANTHER" id="PTHR30035:SF3">
    <property type="entry name" value="INTERMEMBRANE PHOSPHOLIPID TRANSPORT SYSTEM LIPOPROTEIN MLAA"/>
    <property type="match status" value="1"/>
</dbReference>
<feature type="chain" id="PRO_5008262400" description="VacJ family lipoprotein" evidence="4">
    <location>
        <begin position="42"/>
        <end position="314"/>
    </location>
</feature>
<dbReference type="AlphaFoldDB" id="A0A194AHZ6"/>
<name>A0A194AHZ6_9BACT</name>
<gene>
    <name evidence="5" type="ORF">DPF_1412</name>
</gene>
<protein>
    <recommendedName>
        <fullName evidence="7">VacJ family lipoprotein</fullName>
    </recommendedName>
</protein>
<evidence type="ECO:0000313" key="5">
    <source>
        <dbReference type="EMBL" id="GAU08696.1"/>
    </source>
</evidence>
<comment type="caution">
    <text evidence="5">The sequence shown here is derived from an EMBL/GenBank/DDBJ whole genome shotgun (WGS) entry which is preliminary data.</text>
</comment>
<sequence length="314" mass="35262">MISQVFFMATPSWCHRCTRFGRYLALLICLALCTACGSKSASVVAEPVPLSSQTAVSQADTPPSPEARTATDAGLQASATDTDVWDDELEDDWETDYDELDDEALMEAEDPASTIADPLEPFNRAMFVVNDKLYFWILKPTANVYAAVFPQQMRTGIYNVFHNLAFPIRFVSSVLQLKLDKAAREVGAFAMNTTFGIGGLVKVSDHIEPLQDISPEDMGQTLAHYGIGDGFYIVWPVFGPSTLRDTTGKIGEYFLDPINYIDEWEIRWAIKGADTLNYTSLHLGEYEDLKEAAFDPYEALKDFYLQYRRHLVRE</sequence>
<evidence type="ECO:0000313" key="6">
    <source>
        <dbReference type="Proteomes" id="UP000095200"/>
    </source>
</evidence>